<protein>
    <recommendedName>
        <fullName evidence="3">F5/8 type C domain-containing protein</fullName>
    </recommendedName>
</protein>
<dbReference type="SUPFAM" id="SSF49785">
    <property type="entry name" value="Galactose-binding domain-like"/>
    <property type="match status" value="1"/>
</dbReference>
<dbReference type="EMBL" id="KI913129">
    <property type="protein sequence ID" value="ETV78859.1"/>
    <property type="molecule type" value="Genomic_DNA"/>
</dbReference>
<dbReference type="OrthoDB" id="63841at2759"/>
<name>W4GIJ2_APHAT</name>
<sequence>MPDHSCGGAMGVVGVVLLLLLLPPWVEAVVSLPNLEFNAALGQIPHASSYYKFDLNPILDTKYVPGNAIDGLVMQTSWWSSGSIDENVFFQVNFTAESPIISKVVVRWHGYLAAKTYAVKTSYSGYDATFVVFNTFENVSPAWDRVDTVVPWSNSSVKFNFLRLEIQSPVQCNPNITVRCDNRRLASDQGPIYGIREVEVWAASQKSGGFKHAARSGWPPNAISLSLRCPCLASWKHGGFGARRPVG</sequence>
<dbReference type="GeneID" id="20809672"/>
<dbReference type="VEuPathDB" id="FungiDB:H257_07676"/>
<organism evidence="2">
    <name type="scientific">Aphanomyces astaci</name>
    <name type="common">Crayfish plague agent</name>
    <dbReference type="NCBI Taxonomy" id="112090"/>
    <lineage>
        <taxon>Eukaryota</taxon>
        <taxon>Sar</taxon>
        <taxon>Stramenopiles</taxon>
        <taxon>Oomycota</taxon>
        <taxon>Saprolegniomycetes</taxon>
        <taxon>Saprolegniales</taxon>
        <taxon>Verrucalvaceae</taxon>
        <taxon>Aphanomyces</taxon>
    </lineage>
</organism>
<feature type="chain" id="PRO_5004842591" description="F5/8 type C domain-containing protein" evidence="1">
    <location>
        <begin position="29"/>
        <end position="247"/>
    </location>
</feature>
<proteinExistence type="predicted"/>
<dbReference type="RefSeq" id="XP_009831578.1">
    <property type="nucleotide sequence ID" value="XM_009833276.1"/>
</dbReference>
<dbReference type="Gene3D" id="2.60.120.260">
    <property type="entry name" value="Galactose-binding domain-like"/>
    <property type="match status" value="1"/>
</dbReference>
<evidence type="ECO:0000313" key="2">
    <source>
        <dbReference type="EMBL" id="ETV78859.1"/>
    </source>
</evidence>
<evidence type="ECO:0000256" key="1">
    <source>
        <dbReference type="SAM" id="SignalP"/>
    </source>
</evidence>
<keyword evidence="1" id="KW-0732">Signal</keyword>
<dbReference type="InterPro" id="IPR008979">
    <property type="entry name" value="Galactose-bd-like_sf"/>
</dbReference>
<feature type="signal peptide" evidence="1">
    <location>
        <begin position="1"/>
        <end position="28"/>
    </location>
</feature>
<dbReference type="AlphaFoldDB" id="W4GIJ2"/>
<evidence type="ECO:0008006" key="3">
    <source>
        <dbReference type="Google" id="ProtNLM"/>
    </source>
</evidence>
<accession>W4GIJ2</accession>
<gene>
    <name evidence="2" type="ORF">H257_07676</name>
</gene>
<reference evidence="2" key="1">
    <citation type="submission" date="2013-12" db="EMBL/GenBank/DDBJ databases">
        <title>The Genome Sequence of Aphanomyces astaci APO3.</title>
        <authorList>
            <consortium name="The Broad Institute Genomics Platform"/>
            <person name="Russ C."/>
            <person name="Tyler B."/>
            <person name="van West P."/>
            <person name="Dieguez-Uribeondo J."/>
            <person name="Young S.K."/>
            <person name="Zeng Q."/>
            <person name="Gargeya S."/>
            <person name="Fitzgerald M."/>
            <person name="Abouelleil A."/>
            <person name="Alvarado L."/>
            <person name="Chapman S.B."/>
            <person name="Gainer-Dewar J."/>
            <person name="Goldberg J."/>
            <person name="Griggs A."/>
            <person name="Gujja S."/>
            <person name="Hansen M."/>
            <person name="Howarth C."/>
            <person name="Imamovic A."/>
            <person name="Ireland A."/>
            <person name="Larimer J."/>
            <person name="McCowan C."/>
            <person name="Murphy C."/>
            <person name="Pearson M."/>
            <person name="Poon T.W."/>
            <person name="Priest M."/>
            <person name="Roberts A."/>
            <person name="Saif S."/>
            <person name="Shea T."/>
            <person name="Sykes S."/>
            <person name="Wortman J."/>
            <person name="Nusbaum C."/>
            <person name="Birren B."/>
        </authorList>
    </citation>
    <scope>NUCLEOTIDE SEQUENCE [LARGE SCALE GENOMIC DNA]</scope>
    <source>
        <strain evidence="2">APO3</strain>
    </source>
</reference>